<dbReference type="RefSeq" id="WP_237874127.1">
    <property type="nucleotide sequence ID" value="NZ_JAKLTY010000037.1"/>
</dbReference>
<dbReference type="EMBL" id="JAKLUA010000030">
    <property type="protein sequence ID" value="MCG2673022.1"/>
    <property type="molecule type" value="Genomic_DNA"/>
</dbReference>
<dbReference type="GO" id="GO:0008168">
    <property type="term" value="F:methyltransferase activity"/>
    <property type="evidence" value="ECO:0007669"/>
    <property type="project" value="UniProtKB-KW"/>
</dbReference>
<sequence>MAKVMSEYFGEVRASDAYAYGYGNVRDYLEVPYEANAVDWVITNPPFRLAEEFVKRSLIVARKGVAILARTVFLESVGRYRDLFATSPPIRVAQFTERVPMVKGRLDRKASTATGYAWLVWLRSDQNDAPRLMWIPPCRKQLERDADYPPG</sequence>
<keyword evidence="3" id="KW-1185">Reference proteome</keyword>
<evidence type="ECO:0000313" key="2">
    <source>
        <dbReference type="EMBL" id="MCG2673022.1"/>
    </source>
</evidence>
<dbReference type="Proteomes" id="UP001139012">
    <property type="component" value="Unassembled WGS sequence"/>
</dbReference>
<name>A0A9X1RIY4_9BRAD</name>
<comment type="caution">
    <text evidence="1">The sequence shown here is derived from an EMBL/GenBank/DDBJ whole genome shotgun (WGS) entry which is preliminary data.</text>
</comment>
<evidence type="ECO:0000313" key="1">
    <source>
        <dbReference type="EMBL" id="MCG2632208.1"/>
    </source>
</evidence>
<accession>A0A9X1RIY4</accession>
<dbReference type="Proteomes" id="UP001139054">
    <property type="component" value="Unassembled WGS sequence"/>
</dbReference>
<evidence type="ECO:0000313" key="3">
    <source>
        <dbReference type="Proteomes" id="UP001139012"/>
    </source>
</evidence>
<dbReference type="GO" id="GO:0032259">
    <property type="term" value="P:methylation"/>
    <property type="evidence" value="ECO:0007669"/>
    <property type="project" value="UniProtKB-KW"/>
</dbReference>
<protein>
    <submittedName>
        <fullName evidence="1">SAM-dependent methyltransferase</fullName>
    </submittedName>
</protein>
<evidence type="ECO:0000313" key="4">
    <source>
        <dbReference type="Proteomes" id="UP001139054"/>
    </source>
</evidence>
<keyword evidence="1" id="KW-0808">Transferase</keyword>
<gene>
    <name evidence="2" type="ORF">L6637_39575</name>
    <name evidence="1" type="ORF">L6654_36940</name>
</gene>
<organism evidence="1 4">
    <name type="scientific">Bradyrhizobium zhengyangense</name>
    <dbReference type="NCBI Taxonomy" id="2911009"/>
    <lineage>
        <taxon>Bacteria</taxon>
        <taxon>Pseudomonadati</taxon>
        <taxon>Pseudomonadota</taxon>
        <taxon>Alphaproteobacteria</taxon>
        <taxon>Hyphomicrobiales</taxon>
        <taxon>Nitrobacteraceae</taxon>
        <taxon>Bradyrhizobium</taxon>
    </lineage>
</organism>
<dbReference type="EMBL" id="JAKLTY010000037">
    <property type="protein sequence ID" value="MCG2632208.1"/>
    <property type="molecule type" value="Genomic_DNA"/>
</dbReference>
<reference evidence="1" key="1">
    <citation type="submission" date="2022-01" db="EMBL/GenBank/DDBJ databases">
        <title>Genome sequnece data of strain Bradyrhizobium sp. nov.</title>
        <authorList>
            <person name="Zhang J."/>
        </authorList>
    </citation>
    <scope>NUCLEOTIDE SEQUENCE</scope>
    <source>
        <strain evidence="2">WYCCWR 12774</strain>
        <strain evidence="1">WYCCWR 13023</strain>
    </source>
</reference>
<keyword evidence="1" id="KW-0489">Methyltransferase</keyword>
<dbReference type="AlphaFoldDB" id="A0A9X1RIY4"/>
<proteinExistence type="predicted"/>